<comment type="caution">
    <text evidence="2">The sequence shown here is derived from an EMBL/GenBank/DDBJ whole genome shotgun (WGS) entry which is preliminary data.</text>
</comment>
<reference evidence="2 3" key="1">
    <citation type="submission" date="2020-05" db="EMBL/GenBank/DDBJ databases">
        <title>Draft Genome Sequence of Ochrobactrum soli Isolated from Stable Fly Gut.</title>
        <authorList>
            <person name="Pileggi M.T."/>
            <person name="Vazhakkala L.J."/>
            <person name="Wong C.N."/>
        </authorList>
    </citation>
    <scope>NUCLEOTIDE SEQUENCE [LARGE SCALE GENOMIC DNA]</scope>
    <source>
        <strain evidence="2 3">MTP-C0764</strain>
    </source>
</reference>
<organism evidence="2 3">
    <name type="scientific">Ochrobactrum soli</name>
    <dbReference type="NCBI Taxonomy" id="2448455"/>
    <lineage>
        <taxon>Bacteria</taxon>
        <taxon>Pseudomonadati</taxon>
        <taxon>Pseudomonadota</taxon>
        <taxon>Alphaproteobacteria</taxon>
        <taxon>Hyphomicrobiales</taxon>
        <taxon>Brucellaceae</taxon>
        <taxon>Brucella/Ochrobactrum group</taxon>
        <taxon>Ochrobactrum</taxon>
    </lineage>
</organism>
<name>A0A849KP84_9HYPH</name>
<dbReference type="AlphaFoldDB" id="A0A849KP84"/>
<feature type="chain" id="PRO_5032334819" evidence="1">
    <location>
        <begin position="28"/>
        <end position="79"/>
    </location>
</feature>
<gene>
    <name evidence="2" type="ORF">HKX02_00500</name>
</gene>
<dbReference type="EMBL" id="JABFCY010000001">
    <property type="protein sequence ID" value="NNU58736.1"/>
    <property type="molecule type" value="Genomic_DNA"/>
</dbReference>
<sequence length="79" mass="8757">MKVLNKNLAYLLIGTSSLLGVAHIAMAQQLELDPNPAPILVEGAGWVRSVAQGVSADGSVIFWVRCRYDWRRYYCFSLG</sequence>
<keyword evidence="3" id="KW-1185">Reference proteome</keyword>
<dbReference type="Proteomes" id="UP000574931">
    <property type="component" value="Unassembled WGS sequence"/>
</dbReference>
<keyword evidence="1" id="KW-0732">Signal</keyword>
<proteinExistence type="predicted"/>
<evidence type="ECO:0000313" key="2">
    <source>
        <dbReference type="EMBL" id="NNU58736.1"/>
    </source>
</evidence>
<feature type="signal peptide" evidence="1">
    <location>
        <begin position="1"/>
        <end position="27"/>
    </location>
</feature>
<evidence type="ECO:0000256" key="1">
    <source>
        <dbReference type="SAM" id="SignalP"/>
    </source>
</evidence>
<protein>
    <submittedName>
        <fullName evidence="2">Uncharacterized protein</fullName>
    </submittedName>
</protein>
<accession>A0A849KP84</accession>
<evidence type="ECO:0000313" key="3">
    <source>
        <dbReference type="Proteomes" id="UP000574931"/>
    </source>
</evidence>
<dbReference type="RefSeq" id="WP_171316588.1">
    <property type="nucleotide sequence ID" value="NZ_JABFCY010000001.1"/>
</dbReference>